<sequence>MNAQAVLAELASALKSGSIEVVDLTAPLGPDTPLIKLPPEIGKNTPKVEIHEISNYDQNGPFWAWNWLKLGEHSGTHFDAPVHWITGRDHADGYTDTLPAQNLVAPACVIDCSKEVAADPDFLLTADHVRAWEKEHGEIPARSWVLLRSDWYKRNGSEEAFLNADETGPHSPGPSVDCLEYILSKDIIGWGSETVGTDAGQAGGMNPPFPAHNLVHKAGKYGLASLCNLDRLPPTGAILITPPLKIVRGTGSPLRVLALVARG</sequence>
<reference evidence="1 2" key="1">
    <citation type="submission" date="2019-03" db="EMBL/GenBank/DDBJ databases">
        <title>Genomic Encyclopedia of Type Strains, Phase IV (KMG-IV): sequencing the most valuable type-strain genomes for metagenomic binning, comparative biology and taxonomic classification.</title>
        <authorList>
            <person name="Goeker M."/>
        </authorList>
    </citation>
    <scope>NUCLEOTIDE SEQUENCE [LARGE SCALE GENOMIC DNA]</scope>
    <source>
        <strain evidence="1 2">DSM 19345</strain>
    </source>
</reference>
<dbReference type="PANTHER" id="PTHR31118:SF12">
    <property type="entry name" value="CYCLASE-LIKE PROTEIN 2"/>
    <property type="match status" value="1"/>
</dbReference>
<accession>A0A4R3M2A7</accession>
<dbReference type="InterPro" id="IPR007325">
    <property type="entry name" value="KFase/CYL"/>
</dbReference>
<dbReference type="Proteomes" id="UP000295678">
    <property type="component" value="Unassembled WGS sequence"/>
</dbReference>
<keyword evidence="2" id="KW-1185">Reference proteome</keyword>
<dbReference type="Pfam" id="PF04199">
    <property type="entry name" value="Cyclase"/>
    <property type="match status" value="1"/>
</dbReference>
<protein>
    <submittedName>
        <fullName evidence="1">Kynurenine formamidase</fullName>
    </submittedName>
</protein>
<dbReference type="GO" id="GO:0019441">
    <property type="term" value="P:L-tryptophan catabolic process to kynurenine"/>
    <property type="evidence" value="ECO:0007669"/>
    <property type="project" value="InterPro"/>
</dbReference>
<dbReference type="Gene3D" id="3.50.30.50">
    <property type="entry name" value="Putative cyclase"/>
    <property type="match status" value="1"/>
</dbReference>
<gene>
    <name evidence="1" type="ORF">EDC22_11097</name>
</gene>
<dbReference type="RefSeq" id="WP_132807460.1">
    <property type="nucleotide sequence ID" value="NZ_SMAK01000010.1"/>
</dbReference>
<evidence type="ECO:0000313" key="2">
    <source>
        <dbReference type="Proteomes" id="UP000295678"/>
    </source>
</evidence>
<dbReference type="InterPro" id="IPR037175">
    <property type="entry name" value="KFase_sf"/>
</dbReference>
<dbReference type="AlphaFoldDB" id="A0A4R3M2A7"/>
<dbReference type="PANTHER" id="PTHR31118">
    <property type="entry name" value="CYCLASE-LIKE PROTEIN 2"/>
    <property type="match status" value="1"/>
</dbReference>
<dbReference type="OrthoDB" id="9777007at2"/>
<organism evidence="1 2">
    <name type="scientific">Tepidamorphus gemmatus</name>
    <dbReference type="NCBI Taxonomy" id="747076"/>
    <lineage>
        <taxon>Bacteria</taxon>
        <taxon>Pseudomonadati</taxon>
        <taxon>Pseudomonadota</taxon>
        <taxon>Alphaproteobacteria</taxon>
        <taxon>Hyphomicrobiales</taxon>
        <taxon>Tepidamorphaceae</taxon>
        <taxon>Tepidamorphus</taxon>
    </lineage>
</organism>
<dbReference type="GO" id="GO:0004061">
    <property type="term" value="F:arylformamidase activity"/>
    <property type="evidence" value="ECO:0007669"/>
    <property type="project" value="InterPro"/>
</dbReference>
<dbReference type="EMBL" id="SMAK01000010">
    <property type="protein sequence ID" value="TCT07250.1"/>
    <property type="molecule type" value="Genomic_DNA"/>
</dbReference>
<name>A0A4R3M2A7_9HYPH</name>
<proteinExistence type="predicted"/>
<comment type="caution">
    <text evidence="1">The sequence shown here is derived from an EMBL/GenBank/DDBJ whole genome shotgun (WGS) entry which is preliminary data.</text>
</comment>
<evidence type="ECO:0000313" key="1">
    <source>
        <dbReference type="EMBL" id="TCT07250.1"/>
    </source>
</evidence>
<dbReference type="SUPFAM" id="SSF102198">
    <property type="entry name" value="Putative cyclase"/>
    <property type="match status" value="1"/>
</dbReference>